<name>A0AAE1RYT0_9SOLA</name>
<evidence type="ECO:0000313" key="1">
    <source>
        <dbReference type="EMBL" id="KAK4359406.1"/>
    </source>
</evidence>
<gene>
    <name evidence="1" type="ORF">RND71_021635</name>
</gene>
<evidence type="ECO:0000313" key="2">
    <source>
        <dbReference type="Proteomes" id="UP001291623"/>
    </source>
</evidence>
<dbReference type="Proteomes" id="UP001291623">
    <property type="component" value="Unassembled WGS sequence"/>
</dbReference>
<dbReference type="EMBL" id="JAVYJV010000011">
    <property type="protein sequence ID" value="KAK4359406.1"/>
    <property type="molecule type" value="Genomic_DNA"/>
</dbReference>
<protein>
    <submittedName>
        <fullName evidence="1">Uncharacterized protein</fullName>
    </submittedName>
</protein>
<accession>A0AAE1RYT0</accession>
<organism evidence="1 2">
    <name type="scientific">Anisodus tanguticus</name>
    <dbReference type="NCBI Taxonomy" id="243964"/>
    <lineage>
        <taxon>Eukaryota</taxon>
        <taxon>Viridiplantae</taxon>
        <taxon>Streptophyta</taxon>
        <taxon>Embryophyta</taxon>
        <taxon>Tracheophyta</taxon>
        <taxon>Spermatophyta</taxon>
        <taxon>Magnoliopsida</taxon>
        <taxon>eudicotyledons</taxon>
        <taxon>Gunneridae</taxon>
        <taxon>Pentapetalae</taxon>
        <taxon>asterids</taxon>
        <taxon>lamiids</taxon>
        <taxon>Solanales</taxon>
        <taxon>Solanaceae</taxon>
        <taxon>Solanoideae</taxon>
        <taxon>Hyoscyameae</taxon>
        <taxon>Anisodus</taxon>
    </lineage>
</organism>
<sequence length="63" mass="7002">MELSDGSGGGRWSVSGKDDAIIIRCYLWVLSTCDHDMGAVVRDQYYVAEMITFLSAKIVNTQK</sequence>
<dbReference type="AlphaFoldDB" id="A0AAE1RYT0"/>
<comment type="caution">
    <text evidence="1">The sequence shown here is derived from an EMBL/GenBank/DDBJ whole genome shotgun (WGS) entry which is preliminary data.</text>
</comment>
<reference evidence="1" key="1">
    <citation type="submission" date="2023-12" db="EMBL/GenBank/DDBJ databases">
        <title>Genome assembly of Anisodus tanguticus.</title>
        <authorList>
            <person name="Wang Y.-J."/>
        </authorList>
    </citation>
    <scope>NUCLEOTIDE SEQUENCE</scope>
    <source>
        <strain evidence="1">KB-2021</strain>
        <tissue evidence="1">Leaf</tissue>
    </source>
</reference>
<keyword evidence="2" id="KW-1185">Reference proteome</keyword>
<proteinExistence type="predicted"/>